<reference evidence="1" key="1">
    <citation type="submission" date="2022-07" db="EMBL/GenBank/DDBJ databases">
        <title>Description and genome-wide analysis of Profundicola chukchiensis gen. nov., sp. nov., marine bacteria isolated from bottom sediments of the Chukchi Sea.</title>
        <authorList>
            <person name="Romanenko L."/>
            <person name="Otstavnykh N."/>
            <person name="Kurilenko V."/>
            <person name="Eremeev V."/>
            <person name="Velansky P."/>
            <person name="Mikhailov V."/>
            <person name="Isaeva M."/>
        </authorList>
    </citation>
    <scope>NUCLEOTIDE SEQUENCE</scope>
    <source>
        <strain evidence="1">KMM 9713</strain>
    </source>
</reference>
<keyword evidence="2" id="KW-1185">Reference proteome</keyword>
<proteinExistence type="predicted"/>
<name>A0A9X4MXV7_9FLAO</name>
<comment type="caution">
    <text evidence="1">The sequence shown here is derived from an EMBL/GenBank/DDBJ whole genome shotgun (WGS) entry which is preliminary data.</text>
</comment>
<dbReference type="EMBL" id="JANCMU010000007">
    <property type="protein sequence ID" value="MDG4946898.1"/>
    <property type="molecule type" value="Genomic_DNA"/>
</dbReference>
<gene>
    <name evidence="1" type="ORF">NMK71_10760</name>
</gene>
<dbReference type="RefSeq" id="WP_304421203.1">
    <property type="nucleotide sequence ID" value="NZ_JANCMU010000007.1"/>
</dbReference>
<organism evidence="1 2">
    <name type="scientific">Profundicola chukchiensis</name>
    <dbReference type="NCBI Taxonomy" id="2961959"/>
    <lineage>
        <taxon>Bacteria</taxon>
        <taxon>Pseudomonadati</taxon>
        <taxon>Bacteroidota</taxon>
        <taxon>Flavobacteriia</taxon>
        <taxon>Flavobacteriales</taxon>
        <taxon>Weeksellaceae</taxon>
        <taxon>Profundicola</taxon>
    </lineage>
</organism>
<sequence length="62" mass="7292">MKENLHKAATLTSTFYTILDMANIDYDNAKNEKIHSLSSDEYLEPKERYILNSDREIIKIKD</sequence>
<evidence type="ECO:0000313" key="1">
    <source>
        <dbReference type="EMBL" id="MDG4946898.1"/>
    </source>
</evidence>
<protein>
    <submittedName>
        <fullName evidence="1">Uncharacterized protein</fullName>
    </submittedName>
</protein>
<dbReference type="Proteomes" id="UP001152599">
    <property type="component" value="Unassembled WGS sequence"/>
</dbReference>
<evidence type="ECO:0000313" key="2">
    <source>
        <dbReference type="Proteomes" id="UP001152599"/>
    </source>
</evidence>
<accession>A0A9X4MXV7</accession>
<dbReference type="AlphaFoldDB" id="A0A9X4MXV7"/>